<evidence type="ECO:0000256" key="2">
    <source>
        <dbReference type="ARBA" id="ARBA00001964"/>
    </source>
</evidence>
<dbReference type="SUPFAM" id="SSF52518">
    <property type="entry name" value="Thiamin diphosphate-binding fold (THDP-binding)"/>
    <property type="match status" value="2"/>
</dbReference>
<dbReference type="SMART" id="SM00861">
    <property type="entry name" value="Transket_pyr"/>
    <property type="match status" value="1"/>
</dbReference>
<evidence type="ECO:0000313" key="7">
    <source>
        <dbReference type="Proteomes" id="UP000008812"/>
    </source>
</evidence>
<dbReference type="InterPro" id="IPR005475">
    <property type="entry name" value="Transketolase-like_Pyr-bd"/>
</dbReference>
<protein>
    <submittedName>
        <fullName evidence="6">Transketolase</fullName>
    </submittedName>
</protein>
<gene>
    <name evidence="6" type="primary">tktA</name>
    <name evidence="6" type="ordered locus">MARTH_orf277</name>
</gene>
<comment type="cofactor">
    <cofactor evidence="1">
        <name>Mg(2+)</name>
        <dbReference type="ChEBI" id="CHEBI:18420"/>
    </cofactor>
</comment>
<proteinExistence type="inferred from homology"/>
<dbReference type="EMBL" id="CP001047">
    <property type="protein sequence ID" value="ACF07176.1"/>
    <property type="molecule type" value="Genomic_DNA"/>
</dbReference>
<sequence>MKFRKHIDELCADTLKMNALAQIANAKKGYAGILISSAKIIHTLFSYHLKFDPQNPKWVARDRFILSSYQATPLVYAMLRIINLLSKEDLESFAKPEAKTPFFCNFNTTGIEASTTLPGQGIAISVGLAIAESILSSKFPEAEHYTYVLCNDGDLQEGVAQEALSFAATNKLNKLIVLHDSNGVQADSYTKSVLQENTKAKYRAMGFNFIACSNNVKKINKAIKKAKHSKKPTIISVHTTLGEGTKKANSNLIFQGYLSADELIDFKDNIYFKKADNFSVDEDVKKFYSQKICETNAAKFAKWSPTNKLLNFLNSDLKINLNDLKFLQNQSTAQNASLVINSLAEQNLNLIVGSADSNAETLIKNEISSYAPNNREGRNILFGRRENAMAAIANGIALHSNFRPIISSSLSSFDLMKSPIKAAGMMKLKILYLFNDEINEEIKNASVFTTFDQLNNLRMTSNLQLFKPYDENELKGAFEYYFNDSSQPIAIITNVKEMPHLAETDKAKFKEGAYYILKSKSNPWTLIGSGQELHNLYNIAKKNKISLISSANIQNLEKLNYLSSKAISFESSMSIGWSKLAKFNFGIEDFDNSHSENQMSQTFELNEKTITKKIEKILKAKKS</sequence>
<evidence type="ECO:0000256" key="4">
    <source>
        <dbReference type="ARBA" id="ARBA00049473"/>
    </source>
</evidence>
<accession>B3PMC4</accession>
<dbReference type="InterPro" id="IPR029061">
    <property type="entry name" value="THDP-binding"/>
</dbReference>
<dbReference type="SUPFAM" id="SSF52922">
    <property type="entry name" value="TK C-terminal domain-like"/>
    <property type="match status" value="1"/>
</dbReference>
<organism evidence="6 7">
    <name type="scientific">Metamycoplasma arthritidis (strain 158L3-1)</name>
    <name type="common">Mycoplasma arthritidis</name>
    <dbReference type="NCBI Taxonomy" id="243272"/>
    <lineage>
        <taxon>Bacteria</taxon>
        <taxon>Bacillati</taxon>
        <taxon>Mycoplasmatota</taxon>
        <taxon>Mycoplasmoidales</taxon>
        <taxon>Metamycoplasmataceae</taxon>
        <taxon>Metamycoplasma</taxon>
    </lineage>
</organism>
<dbReference type="InterPro" id="IPR033247">
    <property type="entry name" value="Transketolase_fam"/>
</dbReference>
<dbReference type="InterPro" id="IPR005474">
    <property type="entry name" value="Transketolase_N"/>
</dbReference>
<dbReference type="STRING" id="243272.MARTH_orf277"/>
<dbReference type="eggNOG" id="COG0021">
    <property type="taxonomic scope" value="Bacteria"/>
</dbReference>
<dbReference type="GO" id="GO:0006098">
    <property type="term" value="P:pentose-phosphate shunt"/>
    <property type="evidence" value="ECO:0007669"/>
    <property type="project" value="TreeGrafter"/>
</dbReference>
<keyword evidence="7" id="KW-1185">Reference proteome</keyword>
<dbReference type="GO" id="GO:0004802">
    <property type="term" value="F:transketolase activity"/>
    <property type="evidence" value="ECO:0007669"/>
    <property type="project" value="UniProtKB-EC"/>
</dbReference>
<dbReference type="AlphaFoldDB" id="B3PMC4"/>
<dbReference type="RefSeq" id="WP_012498133.1">
    <property type="nucleotide sequence ID" value="NC_011025.1"/>
</dbReference>
<comment type="catalytic activity">
    <reaction evidence="4">
        <text>D-sedoheptulose 7-phosphate + D-glyceraldehyde 3-phosphate = aldehydo-D-ribose 5-phosphate + D-xylulose 5-phosphate</text>
        <dbReference type="Rhea" id="RHEA:10508"/>
        <dbReference type="ChEBI" id="CHEBI:57483"/>
        <dbReference type="ChEBI" id="CHEBI:57737"/>
        <dbReference type="ChEBI" id="CHEBI:58273"/>
        <dbReference type="ChEBI" id="CHEBI:59776"/>
        <dbReference type="EC" id="2.2.1.1"/>
    </reaction>
</comment>
<dbReference type="Gene3D" id="3.40.50.920">
    <property type="match status" value="1"/>
</dbReference>
<dbReference type="Pfam" id="PF02779">
    <property type="entry name" value="Transket_pyr"/>
    <property type="match status" value="1"/>
</dbReference>
<feature type="domain" description="Transketolase-like pyrimidine-binding" evidence="5">
    <location>
        <begin position="330"/>
        <end position="500"/>
    </location>
</feature>
<dbReference type="Proteomes" id="UP000008812">
    <property type="component" value="Chromosome"/>
</dbReference>
<dbReference type="InterPro" id="IPR009014">
    <property type="entry name" value="Transketo_C/PFOR_II"/>
</dbReference>
<evidence type="ECO:0000259" key="5">
    <source>
        <dbReference type="SMART" id="SM00861"/>
    </source>
</evidence>
<dbReference type="PANTHER" id="PTHR43522:SF2">
    <property type="entry name" value="TRANSKETOLASE 1-RELATED"/>
    <property type="match status" value="1"/>
</dbReference>
<evidence type="ECO:0000313" key="6">
    <source>
        <dbReference type="EMBL" id="ACF07176.1"/>
    </source>
</evidence>
<comment type="similarity">
    <text evidence="3">Belongs to the transketolase family.</text>
</comment>
<evidence type="ECO:0000256" key="1">
    <source>
        <dbReference type="ARBA" id="ARBA00001946"/>
    </source>
</evidence>
<evidence type="ECO:0000256" key="3">
    <source>
        <dbReference type="ARBA" id="ARBA00007131"/>
    </source>
</evidence>
<name>B3PMC4_META1</name>
<reference evidence="6 7" key="1">
    <citation type="journal article" date="2008" name="Infect. Immun.">
        <title>Genome of Mycoplasma arthritidis.</title>
        <authorList>
            <person name="Dybvig K."/>
            <person name="Zuhua C."/>
            <person name="Lao P."/>
            <person name="Jordan D.S."/>
            <person name="French C.T."/>
            <person name="Tu A.H."/>
            <person name="Loraine A.E."/>
        </authorList>
    </citation>
    <scope>NUCLEOTIDE SEQUENCE [LARGE SCALE GENOMIC DNA]</scope>
    <source>
        <strain evidence="6 7">158L3-1</strain>
    </source>
</reference>
<comment type="cofactor">
    <cofactor evidence="2">
        <name>thiamine diphosphate</name>
        <dbReference type="ChEBI" id="CHEBI:58937"/>
    </cofactor>
</comment>
<dbReference type="KEGG" id="mat:MARTH_orf277"/>
<dbReference type="GO" id="GO:0005829">
    <property type="term" value="C:cytosol"/>
    <property type="evidence" value="ECO:0007669"/>
    <property type="project" value="TreeGrafter"/>
</dbReference>
<dbReference type="PANTHER" id="PTHR43522">
    <property type="entry name" value="TRANSKETOLASE"/>
    <property type="match status" value="1"/>
</dbReference>
<dbReference type="HOGENOM" id="CLU_009227_0_0_14"/>
<dbReference type="Gene3D" id="3.40.50.970">
    <property type="match status" value="2"/>
</dbReference>
<dbReference type="Pfam" id="PF00456">
    <property type="entry name" value="Transketolase_N"/>
    <property type="match status" value="1"/>
</dbReference>